<dbReference type="PANTHER" id="PTHR41368">
    <property type="entry name" value="PROTEIN YGHO"/>
    <property type="match status" value="1"/>
</dbReference>
<evidence type="ECO:0000313" key="2">
    <source>
        <dbReference type="Proteomes" id="UP000323917"/>
    </source>
</evidence>
<evidence type="ECO:0008006" key="3">
    <source>
        <dbReference type="Google" id="ProtNLM"/>
    </source>
</evidence>
<evidence type="ECO:0000313" key="1">
    <source>
        <dbReference type="EMBL" id="QEG37066.1"/>
    </source>
</evidence>
<organism evidence="1 2">
    <name type="scientific">Bythopirellula goksoeyrii</name>
    <dbReference type="NCBI Taxonomy" id="1400387"/>
    <lineage>
        <taxon>Bacteria</taxon>
        <taxon>Pseudomonadati</taxon>
        <taxon>Planctomycetota</taxon>
        <taxon>Planctomycetia</taxon>
        <taxon>Pirellulales</taxon>
        <taxon>Lacipirellulaceae</taxon>
        <taxon>Bythopirellula</taxon>
    </lineage>
</organism>
<reference evidence="1 2" key="1">
    <citation type="submission" date="2019-08" db="EMBL/GenBank/DDBJ databases">
        <title>Deep-cultivation of Planctomycetes and their phenomic and genomic characterization uncovers novel biology.</title>
        <authorList>
            <person name="Wiegand S."/>
            <person name="Jogler M."/>
            <person name="Boedeker C."/>
            <person name="Pinto D."/>
            <person name="Vollmers J."/>
            <person name="Rivas-Marin E."/>
            <person name="Kohn T."/>
            <person name="Peeters S.H."/>
            <person name="Heuer A."/>
            <person name="Rast P."/>
            <person name="Oberbeckmann S."/>
            <person name="Bunk B."/>
            <person name="Jeske O."/>
            <person name="Meyerdierks A."/>
            <person name="Storesund J.E."/>
            <person name="Kallscheuer N."/>
            <person name="Luecker S."/>
            <person name="Lage O.M."/>
            <person name="Pohl T."/>
            <person name="Merkel B.J."/>
            <person name="Hornburger P."/>
            <person name="Mueller R.-W."/>
            <person name="Bruemmer F."/>
            <person name="Labrenz M."/>
            <person name="Spormann A.M."/>
            <person name="Op den Camp H."/>
            <person name="Overmann J."/>
            <person name="Amann R."/>
            <person name="Jetten M.S.M."/>
            <person name="Mascher T."/>
            <person name="Medema M.H."/>
            <person name="Devos D.P."/>
            <person name="Kaster A.-K."/>
            <person name="Ovreas L."/>
            <person name="Rohde M."/>
            <person name="Galperin M.Y."/>
            <person name="Jogler C."/>
        </authorList>
    </citation>
    <scope>NUCLEOTIDE SEQUENCE [LARGE SCALE GENOMIC DNA]</scope>
    <source>
        <strain evidence="1 2">Pr1d</strain>
    </source>
</reference>
<dbReference type="PANTHER" id="PTHR41368:SF1">
    <property type="entry name" value="PROTEIN YGHO"/>
    <property type="match status" value="1"/>
</dbReference>
<dbReference type="EMBL" id="CP042913">
    <property type="protein sequence ID" value="QEG37066.1"/>
    <property type="molecule type" value="Genomic_DNA"/>
</dbReference>
<dbReference type="OrthoDB" id="9806005at2"/>
<proteinExistence type="predicted"/>
<dbReference type="Gene3D" id="3.40.630.30">
    <property type="match status" value="1"/>
</dbReference>
<name>A0A5B9QJ57_9BACT</name>
<accession>A0A5B9QJ57</accession>
<dbReference type="SUPFAM" id="SSF55729">
    <property type="entry name" value="Acyl-CoA N-acyltransferases (Nat)"/>
    <property type="match status" value="1"/>
</dbReference>
<dbReference type="InterPro" id="IPR039968">
    <property type="entry name" value="BcerS-like"/>
</dbReference>
<sequence>MNLSAVLSSPFLPTTSPRFTWSQLTVAPSAASIHAVTTRRDVAEFIDLPKRIYQDDANWVAPLDMQVREFLDPRRHPFFRHGRAQAFLAQREGKTVGRIVVSDDPAYNRAHGTNVGCFGMFESIDDFRTSRALLDRASAWLRSRGRNQLMGPIDFSTNYPCGLLVDGFDTPPAVMMNHQPHYYERLFARYGLAKAKDLYAWWFDRQNNMDARWNGRVRRLSERYGVAVRPMNFADFDAEIARCKTIYHESLEQNWGFVRMSDAEFDHLARDLKRLAVPELVQLAEVDGRPVGVSIMLPNLNEAIQPLGGRLTTAGVPIGLMRLARRLRKIRTGRLAVLGVIPGYRKRGVAESLIQQTFLSSFKKLDYHGAELSWTLEDNTLVNRMIERVGGRRYKTYRIFQKDLFSEGRVGMRR</sequence>
<dbReference type="InterPro" id="IPR016181">
    <property type="entry name" value="Acyl_CoA_acyltransferase"/>
</dbReference>
<dbReference type="RefSeq" id="WP_148075345.1">
    <property type="nucleotide sequence ID" value="NZ_CP042913.1"/>
</dbReference>
<dbReference type="KEGG" id="bgok:Pr1d_44060"/>
<gene>
    <name evidence="1" type="ORF">Pr1d_44060</name>
</gene>
<dbReference type="AlphaFoldDB" id="A0A5B9QJ57"/>
<protein>
    <recommendedName>
        <fullName evidence="3">N-acetyltransferase domain-containing protein</fullName>
    </recommendedName>
</protein>
<dbReference type="Proteomes" id="UP000323917">
    <property type="component" value="Chromosome"/>
</dbReference>
<keyword evidence="2" id="KW-1185">Reference proteome</keyword>
<dbReference type="CDD" id="cd04301">
    <property type="entry name" value="NAT_SF"/>
    <property type="match status" value="1"/>
</dbReference>